<dbReference type="Pfam" id="PF10150">
    <property type="entry name" value="RNase_E_G"/>
    <property type="match status" value="1"/>
</dbReference>
<dbReference type="GO" id="GO:0006402">
    <property type="term" value="P:mRNA catabolic process"/>
    <property type="evidence" value="ECO:0007669"/>
    <property type="project" value="UniProtKB-UniRule"/>
</dbReference>
<evidence type="ECO:0000256" key="5">
    <source>
        <dbReference type="ARBA" id="ARBA00022552"/>
    </source>
</evidence>
<keyword evidence="9 16" id="KW-0699">rRNA-binding</keyword>
<evidence type="ECO:0000256" key="16">
    <source>
        <dbReference type="HAMAP-Rule" id="MF_00970"/>
    </source>
</evidence>
<dbReference type="PANTHER" id="PTHR30001:SF1">
    <property type="entry name" value="RIBONUCLEASE E_G-LIKE PROTEIN, CHLOROPLASTIC"/>
    <property type="match status" value="1"/>
</dbReference>
<evidence type="ECO:0000256" key="8">
    <source>
        <dbReference type="ARBA" id="ARBA00022723"/>
    </source>
</evidence>
<comment type="similarity">
    <text evidence="1">Belongs to the RNase E/G family. RNase G subfamily.</text>
</comment>
<dbReference type="SUPFAM" id="SSF50249">
    <property type="entry name" value="Nucleic acid-binding proteins"/>
    <property type="match status" value="1"/>
</dbReference>
<dbReference type="PROSITE" id="PS50126">
    <property type="entry name" value="S1"/>
    <property type="match status" value="1"/>
</dbReference>
<keyword evidence="7 16" id="KW-0540">Nuclease</keyword>
<dbReference type="SMART" id="SM00316">
    <property type="entry name" value="S1"/>
    <property type="match status" value="1"/>
</dbReference>
<dbReference type="EC" id="3.1.26.12" evidence="16"/>
<evidence type="ECO:0000256" key="4">
    <source>
        <dbReference type="ARBA" id="ARBA00022519"/>
    </source>
</evidence>
<evidence type="ECO:0000256" key="1">
    <source>
        <dbReference type="ARBA" id="ARBA00005663"/>
    </source>
</evidence>
<feature type="compositionally biased region" description="Low complexity" evidence="17">
    <location>
        <begin position="797"/>
        <end position="808"/>
    </location>
</feature>
<evidence type="ECO:0000256" key="2">
    <source>
        <dbReference type="ARBA" id="ARBA00022475"/>
    </source>
</evidence>
<comment type="cofactor">
    <cofactor evidence="16">
        <name>Zn(2+)</name>
        <dbReference type="ChEBI" id="CHEBI:29105"/>
    </cofactor>
    <text evidence="16">Binds 2 Zn(2+) ions per homotetramer.</text>
</comment>
<dbReference type="InterPro" id="IPR028878">
    <property type="entry name" value="RNase_E"/>
</dbReference>
<feature type="compositionally biased region" description="Pro residues" evidence="17">
    <location>
        <begin position="523"/>
        <end position="536"/>
    </location>
</feature>
<dbReference type="AlphaFoldDB" id="A0A543Q318"/>
<evidence type="ECO:0000256" key="3">
    <source>
        <dbReference type="ARBA" id="ARBA00022490"/>
    </source>
</evidence>
<comment type="catalytic activity">
    <reaction evidence="16">
        <text>Endonucleolytic cleavage of single-stranded RNA in A- and U-rich regions.</text>
        <dbReference type="EC" id="3.1.26.12"/>
    </reaction>
</comment>
<evidence type="ECO:0000256" key="7">
    <source>
        <dbReference type="ARBA" id="ARBA00022722"/>
    </source>
</evidence>
<feature type="compositionally biased region" description="Basic and acidic residues" evidence="17">
    <location>
        <begin position="714"/>
        <end position="724"/>
    </location>
</feature>
<feature type="compositionally biased region" description="Acidic residues" evidence="17">
    <location>
        <begin position="592"/>
        <end position="602"/>
    </location>
</feature>
<reference evidence="19 20" key="1">
    <citation type="submission" date="2019-03" db="EMBL/GenBank/DDBJ databases">
        <title>New insights into Acidothiobacillus thiooxidans sulfur metabolism through coupled gene expression, solution geochemistry, microscopy and spectroscopy analyses.</title>
        <authorList>
            <person name="Camacho D."/>
            <person name="Frazao R."/>
            <person name="Fouillen A."/>
            <person name="Nanci A."/>
            <person name="Lang B.F."/>
            <person name="Apte S.C."/>
            <person name="Baron C."/>
            <person name="Warren L.A."/>
        </authorList>
    </citation>
    <scope>NUCLEOTIDE SEQUENCE [LARGE SCALE GENOMIC DNA]</scope>
    <source>
        <strain evidence="19 20">ATCC 19377</strain>
    </source>
</reference>
<evidence type="ECO:0000313" key="20">
    <source>
        <dbReference type="Proteomes" id="UP000315403"/>
    </source>
</evidence>
<dbReference type="NCBIfam" id="TIGR00757">
    <property type="entry name" value="RNaseEG"/>
    <property type="match status" value="1"/>
</dbReference>
<keyword evidence="14 16" id="KW-0694">RNA-binding</keyword>
<dbReference type="FunFam" id="2.40.50.140:FF:000040">
    <property type="entry name" value="Ribonuclease E"/>
    <property type="match status" value="1"/>
</dbReference>
<comment type="subunit">
    <text evidence="16">Homotetramer formed by a dimer of dimers.</text>
</comment>
<evidence type="ECO:0000256" key="12">
    <source>
        <dbReference type="ARBA" id="ARBA00022833"/>
    </source>
</evidence>
<comment type="caution">
    <text evidence="19">The sequence shown here is derived from an EMBL/GenBank/DDBJ whole genome shotgun (WGS) entry which is preliminary data.</text>
</comment>
<protein>
    <recommendedName>
        <fullName evidence="16">Ribonuclease E</fullName>
        <shortName evidence="16">RNase E</shortName>
        <ecNumber evidence="16">3.1.26.12</ecNumber>
    </recommendedName>
</protein>
<dbReference type="GO" id="GO:0000287">
    <property type="term" value="F:magnesium ion binding"/>
    <property type="evidence" value="ECO:0007669"/>
    <property type="project" value="UniProtKB-UniRule"/>
</dbReference>
<dbReference type="EMBL" id="SZUV01000001">
    <property type="protein sequence ID" value="TQN50715.1"/>
    <property type="molecule type" value="Genomic_DNA"/>
</dbReference>
<keyword evidence="11 16" id="KW-0378">Hydrolase</keyword>
<feature type="domain" description="S1 motif" evidence="18">
    <location>
        <begin position="39"/>
        <end position="119"/>
    </location>
</feature>
<evidence type="ECO:0000256" key="14">
    <source>
        <dbReference type="ARBA" id="ARBA00022884"/>
    </source>
</evidence>
<feature type="compositionally biased region" description="Low complexity" evidence="17">
    <location>
        <begin position="754"/>
        <end position="784"/>
    </location>
</feature>
<feature type="region of interest" description="Disordered" evidence="17">
    <location>
        <begin position="581"/>
        <end position="677"/>
    </location>
</feature>
<dbReference type="InterPro" id="IPR003029">
    <property type="entry name" value="S1_domain"/>
</dbReference>
<keyword evidence="6 16" id="KW-0819">tRNA processing</keyword>
<evidence type="ECO:0000256" key="9">
    <source>
        <dbReference type="ARBA" id="ARBA00022730"/>
    </source>
</evidence>
<dbReference type="GO" id="GO:0008270">
    <property type="term" value="F:zinc ion binding"/>
    <property type="evidence" value="ECO:0007669"/>
    <property type="project" value="UniProtKB-UniRule"/>
</dbReference>
<feature type="compositionally biased region" description="Low complexity" evidence="17">
    <location>
        <begin position="700"/>
        <end position="711"/>
    </location>
</feature>
<feature type="region of interest" description="Disordered" evidence="17">
    <location>
        <begin position="696"/>
        <end position="827"/>
    </location>
</feature>
<evidence type="ECO:0000256" key="6">
    <source>
        <dbReference type="ARBA" id="ARBA00022694"/>
    </source>
</evidence>
<dbReference type="GO" id="GO:0008033">
    <property type="term" value="P:tRNA processing"/>
    <property type="evidence" value="ECO:0007669"/>
    <property type="project" value="UniProtKB-UniRule"/>
</dbReference>
<dbReference type="GO" id="GO:0006364">
    <property type="term" value="P:rRNA processing"/>
    <property type="evidence" value="ECO:0007669"/>
    <property type="project" value="UniProtKB-UniRule"/>
</dbReference>
<dbReference type="GO" id="GO:0019843">
    <property type="term" value="F:rRNA binding"/>
    <property type="evidence" value="ECO:0007669"/>
    <property type="project" value="UniProtKB-KW"/>
</dbReference>
<dbReference type="GO" id="GO:0009898">
    <property type="term" value="C:cytoplasmic side of plasma membrane"/>
    <property type="evidence" value="ECO:0007669"/>
    <property type="project" value="UniProtKB-UniRule"/>
</dbReference>
<evidence type="ECO:0000256" key="15">
    <source>
        <dbReference type="ARBA" id="ARBA00023136"/>
    </source>
</evidence>
<feature type="compositionally biased region" description="Basic residues" evidence="17">
    <location>
        <begin position="607"/>
        <end position="621"/>
    </location>
</feature>
<keyword evidence="15 16" id="KW-0472">Membrane</keyword>
<dbReference type="HAMAP" id="MF_00970">
    <property type="entry name" value="RNase_E"/>
    <property type="match status" value="1"/>
</dbReference>
<dbReference type="InterPro" id="IPR048583">
    <property type="entry name" value="RNase_E_G_thioredoxin-like"/>
</dbReference>
<feature type="compositionally biased region" description="Polar residues" evidence="17">
    <location>
        <begin position="622"/>
        <end position="631"/>
    </location>
</feature>
<evidence type="ECO:0000259" key="18">
    <source>
        <dbReference type="PROSITE" id="PS50126"/>
    </source>
</evidence>
<dbReference type="RefSeq" id="WP_246864927.1">
    <property type="nucleotide sequence ID" value="NZ_SZUV01000001.1"/>
</dbReference>
<organism evidence="19 20">
    <name type="scientific">Acidithiobacillus thiooxidans ATCC 19377</name>
    <dbReference type="NCBI Taxonomy" id="637390"/>
    <lineage>
        <taxon>Bacteria</taxon>
        <taxon>Pseudomonadati</taxon>
        <taxon>Pseudomonadota</taxon>
        <taxon>Acidithiobacillia</taxon>
        <taxon>Acidithiobacillales</taxon>
        <taxon>Acidithiobacillaceae</taxon>
        <taxon>Acidithiobacillus</taxon>
    </lineage>
</organism>
<comment type="similarity">
    <text evidence="16">Belongs to the RNase E/G family. RNase E subfamily.</text>
</comment>
<keyword evidence="8 16" id="KW-0479">Metal-binding</keyword>
<evidence type="ECO:0000256" key="11">
    <source>
        <dbReference type="ARBA" id="ARBA00022801"/>
    </source>
</evidence>
<comment type="cofactor">
    <cofactor evidence="16">
        <name>Mg(2+)</name>
        <dbReference type="ChEBI" id="CHEBI:18420"/>
    </cofactor>
    <text evidence="16">Binds 1 Mg(2+) ion per subunit.</text>
</comment>
<keyword evidence="5 16" id="KW-0698">rRNA processing</keyword>
<evidence type="ECO:0000256" key="10">
    <source>
        <dbReference type="ARBA" id="ARBA00022759"/>
    </source>
</evidence>
<dbReference type="Gene3D" id="2.40.50.140">
    <property type="entry name" value="Nucleic acid-binding proteins"/>
    <property type="match status" value="1"/>
</dbReference>
<dbReference type="GO" id="GO:0000049">
    <property type="term" value="F:tRNA binding"/>
    <property type="evidence" value="ECO:0007669"/>
    <property type="project" value="UniProtKB-KW"/>
</dbReference>
<evidence type="ECO:0000313" key="19">
    <source>
        <dbReference type="EMBL" id="TQN50715.1"/>
    </source>
</evidence>
<keyword evidence="10 16" id="KW-0255">Endonuclease</keyword>
<comment type="subcellular location">
    <subcellularLocation>
        <location evidence="16">Cytoplasm</location>
    </subcellularLocation>
    <subcellularLocation>
        <location evidence="16">Cell inner membrane</location>
        <topology evidence="16">Peripheral membrane protein</topology>
        <orientation evidence="16">Cytoplasmic side</orientation>
    </subcellularLocation>
</comment>
<gene>
    <name evidence="16 19" type="primary">rne</name>
    <name evidence="19" type="ORF">DLNHIDIE_00570</name>
</gene>
<dbReference type="InterPro" id="IPR004659">
    <property type="entry name" value="RNase_E/G"/>
</dbReference>
<feature type="binding site" evidence="16">
    <location>
        <position position="345"/>
    </location>
    <ligand>
        <name>Mg(2+)</name>
        <dbReference type="ChEBI" id="CHEBI:18420"/>
        <note>catalytic</note>
    </ligand>
</feature>
<keyword evidence="16" id="KW-0820">tRNA-binding</keyword>
<feature type="compositionally biased region" description="Polar residues" evidence="17">
    <location>
        <begin position="734"/>
        <end position="746"/>
    </location>
</feature>
<dbReference type="InterPro" id="IPR019307">
    <property type="entry name" value="RNA-bd_AU-1/RNase_E/G"/>
</dbReference>
<keyword evidence="12 16" id="KW-0862">Zinc</keyword>
<accession>A0A543Q318</accession>
<dbReference type="Pfam" id="PF20833">
    <property type="entry name" value="RNase_E_G_Thio"/>
    <property type="match status" value="1"/>
</dbReference>
<dbReference type="GO" id="GO:0008995">
    <property type="term" value="F:ribonuclease E activity"/>
    <property type="evidence" value="ECO:0007669"/>
    <property type="project" value="UniProtKB-EC"/>
</dbReference>
<feature type="region of interest" description="Disordered" evidence="17">
    <location>
        <begin position="493"/>
        <end position="553"/>
    </location>
</feature>
<evidence type="ECO:0000256" key="17">
    <source>
        <dbReference type="SAM" id="MobiDB-lite"/>
    </source>
</evidence>
<feature type="region of interest" description="Required for zinc-mediated homotetramerization and catalytic activity" evidence="16">
    <location>
        <begin position="403"/>
        <end position="406"/>
    </location>
</feature>
<dbReference type="GO" id="GO:0005737">
    <property type="term" value="C:cytoplasm"/>
    <property type="evidence" value="ECO:0007669"/>
    <property type="project" value="UniProtKB-SubCell"/>
</dbReference>
<feature type="binding site" evidence="16">
    <location>
        <position position="302"/>
    </location>
    <ligand>
        <name>Mg(2+)</name>
        <dbReference type="ChEBI" id="CHEBI:18420"/>
        <note>catalytic</note>
    </ligand>
</feature>
<dbReference type="InterPro" id="IPR012340">
    <property type="entry name" value="NA-bd_OB-fold"/>
</dbReference>
<proteinExistence type="inferred from homology"/>
<dbReference type="Gene3D" id="3.40.1260.20">
    <property type="entry name" value="Ribonuclease E, catalytic domain"/>
    <property type="match status" value="1"/>
</dbReference>
<dbReference type="CDD" id="cd04453">
    <property type="entry name" value="S1_RNase_E"/>
    <property type="match status" value="1"/>
</dbReference>
<dbReference type="PANTHER" id="PTHR30001">
    <property type="entry name" value="RIBONUCLEASE"/>
    <property type="match status" value="1"/>
</dbReference>
<feature type="compositionally biased region" description="Polar residues" evidence="17">
    <location>
        <begin position="493"/>
        <end position="503"/>
    </location>
</feature>
<feature type="binding site" evidence="16">
    <location>
        <position position="403"/>
    </location>
    <ligand>
        <name>Zn(2+)</name>
        <dbReference type="ChEBI" id="CHEBI:29105"/>
        <note>ligand shared between dimeric partners</note>
    </ligand>
</feature>
<feature type="binding site" evidence="16">
    <location>
        <position position="406"/>
    </location>
    <ligand>
        <name>Zn(2+)</name>
        <dbReference type="ChEBI" id="CHEBI:29105"/>
        <note>ligand shared between dimeric partners</note>
    </ligand>
</feature>
<comment type="function">
    <text evidence="16">Endoribonuclease that plays a central role in RNA processing and decay. Required for the maturation of 5S and 16S rRNAs and the majority of tRNAs. Also involved in the degradation of most mRNAs.</text>
</comment>
<keyword evidence="13 16" id="KW-0460">Magnesium</keyword>
<dbReference type="Proteomes" id="UP000315403">
    <property type="component" value="Unassembled WGS sequence"/>
</dbReference>
<feature type="compositionally biased region" description="Low complexity" evidence="17">
    <location>
        <begin position="639"/>
        <end position="661"/>
    </location>
</feature>
<keyword evidence="4 16" id="KW-0997">Cell inner membrane</keyword>
<keyword evidence="3 16" id="KW-0963">Cytoplasm</keyword>
<name>A0A543Q318_ACITH</name>
<sequence>MKRMLINATHAEELRVALVDGQKLLDLDIERAYKEQKKSNIYKGRITRVEPSLEAAFVDYGAERHGFLPLKEIAREYFQQQESGQGRKRIQELIREGQEVIVQVDKEERSSKGAALTTFVSLAGRYLVLMPNNPRAGGVSRRIEGDDRTQIRQHLQLLDIPENMGVIARTAGIGQELEALHRDLEYLKQIWQAIVDTAAPRAAPFLIYQEGNVVVRALRDHFSEDFGEVLIDEEGAYNAAVQFMGAMMPKMVHRLKHYDNDVPLFSRYQIEQQIESAFSREVRLESGGAIVIDHTEALVAVDVNSGRSTKGQDIAETAFRTNLEAAEEIARQIRLRDLGGLIVVDFIDMESPKHQREVEGKLKEALKLDRARVQLGRISRFGLMEMSRQRLGASLEEASSEPCPRCNGTGQIRGCEATSMHVLRLLQEECMKPGPAEVQCEVPVDVAVYLLNEKRLPILELEAKTETRIVIIPKPELVTPHYNIERTRMEASATRTLPQNLNNALPARPSRPGTESAALSPLTAPPPPDVLPPLRTPAPAAKSKNTGSSNKAAAPEEGILARLVRALVSRYVPVDAATFLAESNGGETPPAPEEEIVEENSGEENRGRRRRRGGRRARARRSTQGNPGENENAQEMEAGETTPETTHAAPKAAAKTPAKPEQPAPRELLIYPGPVPATDDWHQMLVATPVSTEVLSESLATEPAGIAAAEDAPAEAHEETRAETLEASEAVETQPDSAPETMSSAIESIKPVQSSDSEAAEPSAEPVTGLAELSATESSSSAATVTSPEDWHLPLFTETVETAAATEEAVAESVEDPGQQSLPLNDD</sequence>
<dbReference type="Pfam" id="PF00575">
    <property type="entry name" value="S1"/>
    <property type="match status" value="1"/>
</dbReference>
<evidence type="ECO:0000256" key="13">
    <source>
        <dbReference type="ARBA" id="ARBA00022842"/>
    </source>
</evidence>
<feature type="compositionally biased region" description="Polar residues" evidence="17">
    <location>
        <begin position="818"/>
        <end position="827"/>
    </location>
</feature>
<keyword evidence="2 16" id="KW-1003">Cell membrane</keyword>